<keyword evidence="5" id="KW-1185">Reference proteome</keyword>
<proteinExistence type="predicted"/>
<dbReference type="InterPro" id="IPR036426">
    <property type="entry name" value="Bulb-type_lectin_dom_sf"/>
</dbReference>
<feature type="transmembrane region" description="Helical" evidence="3">
    <location>
        <begin position="326"/>
        <end position="355"/>
    </location>
</feature>
<evidence type="ECO:0000256" key="3">
    <source>
        <dbReference type="SAM" id="Phobius"/>
    </source>
</evidence>
<evidence type="ECO:0000313" key="4">
    <source>
        <dbReference type="EMBL" id="KAK7843048.1"/>
    </source>
</evidence>
<keyword evidence="3" id="KW-0812">Transmembrane</keyword>
<dbReference type="Proteomes" id="UP000237347">
    <property type="component" value="Unassembled WGS sequence"/>
</dbReference>
<dbReference type="PANTHER" id="PTHR47976">
    <property type="entry name" value="G-TYPE LECTIN S-RECEPTOR-LIKE SERINE/THREONINE-PROTEIN KINASE SD2-5"/>
    <property type="match status" value="1"/>
</dbReference>
<dbReference type="EMBL" id="PKMF04000210">
    <property type="protein sequence ID" value="KAK7843048.1"/>
    <property type="molecule type" value="Genomic_DNA"/>
</dbReference>
<dbReference type="SUPFAM" id="SSF51110">
    <property type="entry name" value="alpha-D-mannose-specific plant lectins"/>
    <property type="match status" value="1"/>
</dbReference>
<comment type="caution">
    <text evidence="4">The sequence shown here is derived from an EMBL/GenBank/DDBJ whole genome shotgun (WGS) entry which is preliminary data.</text>
</comment>
<dbReference type="PANTHER" id="PTHR47976:SF15">
    <property type="entry name" value="G-TYPE LECTIN S-RECEPTOR-LIKE SERINE_THREONINE-PROTEIN KINASE RLK1"/>
    <property type="match status" value="1"/>
</dbReference>
<keyword evidence="1" id="KW-0732">Signal</keyword>
<name>A0AAW0KTY2_QUESU</name>
<evidence type="ECO:0000256" key="2">
    <source>
        <dbReference type="ARBA" id="ARBA00023157"/>
    </source>
</evidence>
<keyword evidence="3" id="KW-1133">Transmembrane helix</keyword>
<dbReference type="InterPro" id="IPR051343">
    <property type="entry name" value="G-type_lectin_kinases/EP1-like"/>
</dbReference>
<evidence type="ECO:0000313" key="5">
    <source>
        <dbReference type="Proteomes" id="UP000237347"/>
    </source>
</evidence>
<keyword evidence="3" id="KW-0472">Membrane</keyword>
<dbReference type="GO" id="GO:0016301">
    <property type="term" value="F:kinase activity"/>
    <property type="evidence" value="ECO:0007669"/>
    <property type="project" value="UniProtKB-KW"/>
</dbReference>
<gene>
    <name evidence="4" type="primary">RLK1_12</name>
    <name evidence="4" type="ORF">CFP56_012971</name>
</gene>
<protein>
    <submittedName>
        <fullName evidence="4">G-type lectin s-receptor-like serine/threonine-protein kinase rlk1</fullName>
    </submittedName>
</protein>
<accession>A0AAW0KTY2</accession>
<dbReference type="Gene3D" id="2.90.10.10">
    <property type="entry name" value="Bulb-type lectin domain"/>
    <property type="match status" value="1"/>
</dbReference>
<keyword evidence="2" id="KW-1015">Disulfide bond</keyword>
<dbReference type="AlphaFoldDB" id="A0AAW0KTY2"/>
<sequence>MNNTGNFVLQDRNFNKLWESFKSPSDTLLPSQNMDIGGKLSSRQSETNFSKERFQLRLIPEGNLVLNAINLPTDNPSGPYYTSGTSISDSVPSNPGKQLVFNQSGYIYILRDNNQTLPLQEKLESSADFYFRDTLNFDGVFTLYSYPKNSNANGSWTPIWTVPDNICMDNSALLDSGTCGFNSICNLGSDKRPICTCPKGYSLLDPKDPYGSCKPDFIQGCEEAKLSPRNDLYYFEVITNIQWINSENYALLKPYTEDQCSMSCMEDCMCLVAVLKRMKLPLSNGRVDKSIMGSKASMKIRKNNSITLPDHRLPVLEKKKNQDNLILMWSVLLASCVFVNIIFIVAICVGVFSIYHKKLKTPMRNFGAERALDALVEYKVDELDDKEKLERYVMVAIW</sequence>
<evidence type="ECO:0000256" key="1">
    <source>
        <dbReference type="ARBA" id="ARBA00022729"/>
    </source>
</evidence>
<organism evidence="4 5">
    <name type="scientific">Quercus suber</name>
    <name type="common">Cork oak</name>
    <dbReference type="NCBI Taxonomy" id="58331"/>
    <lineage>
        <taxon>Eukaryota</taxon>
        <taxon>Viridiplantae</taxon>
        <taxon>Streptophyta</taxon>
        <taxon>Embryophyta</taxon>
        <taxon>Tracheophyta</taxon>
        <taxon>Spermatophyta</taxon>
        <taxon>Magnoliopsida</taxon>
        <taxon>eudicotyledons</taxon>
        <taxon>Gunneridae</taxon>
        <taxon>Pentapetalae</taxon>
        <taxon>rosids</taxon>
        <taxon>fabids</taxon>
        <taxon>Fagales</taxon>
        <taxon>Fagaceae</taxon>
        <taxon>Quercus</taxon>
    </lineage>
</organism>
<reference evidence="4 5" key="1">
    <citation type="journal article" date="2018" name="Sci. Data">
        <title>The draft genome sequence of cork oak.</title>
        <authorList>
            <person name="Ramos A.M."/>
            <person name="Usie A."/>
            <person name="Barbosa P."/>
            <person name="Barros P.M."/>
            <person name="Capote T."/>
            <person name="Chaves I."/>
            <person name="Simoes F."/>
            <person name="Abreu I."/>
            <person name="Carrasquinho I."/>
            <person name="Faro C."/>
            <person name="Guimaraes J.B."/>
            <person name="Mendonca D."/>
            <person name="Nobrega F."/>
            <person name="Rodrigues L."/>
            <person name="Saibo N.J.M."/>
            <person name="Varela M.C."/>
            <person name="Egas C."/>
            <person name="Matos J."/>
            <person name="Miguel C.M."/>
            <person name="Oliveira M.M."/>
            <person name="Ricardo C.P."/>
            <person name="Goncalves S."/>
        </authorList>
    </citation>
    <scope>NUCLEOTIDE SEQUENCE [LARGE SCALE GENOMIC DNA]</scope>
    <source>
        <strain evidence="5">cv. HL8</strain>
    </source>
</reference>